<protein>
    <submittedName>
        <fullName evidence="4">Thiamine biosynthesis protein (ThiI)</fullName>
    </submittedName>
</protein>
<organism evidence="4 5">
    <name type="scientific">Desulfovibrio desulfuricans</name>
    <dbReference type="NCBI Taxonomy" id="876"/>
    <lineage>
        <taxon>Bacteria</taxon>
        <taxon>Pseudomonadati</taxon>
        <taxon>Thermodesulfobacteriota</taxon>
        <taxon>Desulfovibrionia</taxon>
        <taxon>Desulfovibrionales</taxon>
        <taxon>Desulfovibrionaceae</taxon>
        <taxon>Desulfovibrio</taxon>
    </lineage>
</organism>
<evidence type="ECO:0000259" key="3">
    <source>
        <dbReference type="Pfam" id="PF02568"/>
    </source>
</evidence>
<keyword evidence="2" id="KW-0067">ATP-binding</keyword>
<dbReference type="Proteomes" id="UP000182680">
    <property type="component" value="Unassembled WGS sequence"/>
</dbReference>
<proteinExistence type="predicted"/>
<dbReference type="RefSeq" id="WP_072311399.1">
    <property type="nucleotide sequence ID" value="NZ_FPIW01000008.1"/>
</dbReference>
<dbReference type="InterPro" id="IPR020536">
    <property type="entry name" value="ThiI_AANH"/>
</dbReference>
<dbReference type="EMBL" id="FPIW01000008">
    <property type="protein sequence ID" value="SFW29499.1"/>
    <property type="molecule type" value="Genomic_DNA"/>
</dbReference>
<evidence type="ECO:0000256" key="2">
    <source>
        <dbReference type="ARBA" id="ARBA00022840"/>
    </source>
</evidence>
<comment type="caution">
    <text evidence="4">The sequence shown here is derived from an EMBL/GenBank/DDBJ whole genome shotgun (WGS) entry which is preliminary data.</text>
</comment>
<dbReference type="Pfam" id="PF02568">
    <property type="entry name" value="ThiI"/>
    <property type="match status" value="1"/>
</dbReference>
<reference evidence="5" key="1">
    <citation type="submission" date="2016-11" db="EMBL/GenBank/DDBJ databases">
        <authorList>
            <person name="Jaros S."/>
            <person name="Januszkiewicz K."/>
            <person name="Wedrychowicz H."/>
        </authorList>
    </citation>
    <scope>NUCLEOTIDE SEQUENCE [LARGE SCALE GENOMIC DNA]</scope>
    <source>
        <strain evidence="5">DSM 7057</strain>
    </source>
</reference>
<keyword evidence="1" id="KW-0547">Nucleotide-binding</keyword>
<accession>A0AA94HRM8</accession>
<evidence type="ECO:0000313" key="5">
    <source>
        <dbReference type="Proteomes" id="UP000182680"/>
    </source>
</evidence>
<sequence>MSTPDIIALFSGGLDSILAAKVLERQGLAVRCLHFITPFFGSAKAVPYWHKVYGLDIVSRDVSEAFATMLRQRPEHGFGKVMNPCVDCKILLLREARKYMESVGAAGLATGEVLGQRPMSQRRDTLHLIMRDAGVGGILLRPLSATHLPPTQMEESGLVDRTRLLSFSGRGRRDQLDLAAELGITEIPTPGGGCRLTEKENARRYWTVLTLLPEASGEDFALANLGRQFWHHEDGRHYWLCIGRNSADNDRLAAAVRPGDLLLRLRDLAGPMALARSGTEWPRPVLESAAAHVASYAPKAMAHGGAVAVRARQGMEDEAALDLDVLPQRLGEAWGETPWDDVKAVIRAEARERFAAMPHGRVTDRDAVENQDPSQM</sequence>
<evidence type="ECO:0000313" key="4">
    <source>
        <dbReference type="EMBL" id="SFW29499.1"/>
    </source>
</evidence>
<dbReference type="GO" id="GO:0005524">
    <property type="term" value="F:ATP binding"/>
    <property type="evidence" value="ECO:0007669"/>
    <property type="project" value="UniProtKB-KW"/>
</dbReference>
<dbReference type="InterPro" id="IPR014729">
    <property type="entry name" value="Rossmann-like_a/b/a_fold"/>
</dbReference>
<feature type="domain" description="Thil AANH" evidence="3">
    <location>
        <begin position="5"/>
        <end position="143"/>
    </location>
</feature>
<gene>
    <name evidence="4" type="ORF">SAMN02910291_00718</name>
</gene>
<dbReference type="Gene3D" id="3.40.50.620">
    <property type="entry name" value="HUPs"/>
    <property type="match status" value="1"/>
</dbReference>
<dbReference type="GO" id="GO:0004810">
    <property type="term" value="F:CCA tRNA nucleotidyltransferase activity"/>
    <property type="evidence" value="ECO:0007669"/>
    <property type="project" value="InterPro"/>
</dbReference>
<dbReference type="SUPFAM" id="SSF52402">
    <property type="entry name" value="Adenine nucleotide alpha hydrolases-like"/>
    <property type="match status" value="1"/>
</dbReference>
<evidence type="ECO:0000256" key="1">
    <source>
        <dbReference type="ARBA" id="ARBA00022741"/>
    </source>
</evidence>
<dbReference type="AlphaFoldDB" id="A0AA94HRM8"/>
<name>A0AA94HRM8_DESDE</name>